<protein>
    <submittedName>
        <fullName evidence="1">Uncharacterized protein</fullName>
    </submittedName>
</protein>
<dbReference type="AlphaFoldDB" id="A0A1X3HF39"/>
<evidence type="ECO:0000313" key="2">
    <source>
        <dbReference type="Proteomes" id="UP000193553"/>
    </source>
</evidence>
<accession>A0A1X3HF39</accession>
<name>A0A1X3HF39_9BRAD</name>
<gene>
    <name evidence="1" type="ORF">BSZ18_00955</name>
</gene>
<dbReference type="Proteomes" id="UP000193553">
    <property type="component" value="Unassembled WGS sequence"/>
</dbReference>
<reference evidence="1 2" key="1">
    <citation type="submission" date="2017-03" db="EMBL/GenBank/DDBJ databases">
        <title>Whole genome sequences of fourteen strains of Bradyrhizobium canariense and one strain of Bradyrhizobium japonicum isolated from Lupinus (Papilionoideae: Genisteae) species in Algeria.</title>
        <authorList>
            <person name="Crovadore J."/>
            <person name="Chekireb D."/>
            <person name="Brachmann A."/>
            <person name="Chablais R."/>
            <person name="Cochard B."/>
            <person name="Lefort F."/>
        </authorList>
    </citation>
    <scope>NUCLEOTIDE SEQUENCE [LARGE SCALE GENOMIC DNA]</scope>
    <source>
        <strain evidence="1 2">UBMA195</strain>
    </source>
</reference>
<dbReference type="EMBL" id="NAFI01000115">
    <property type="protein sequence ID" value="OSJ19112.1"/>
    <property type="molecule type" value="Genomic_DNA"/>
</dbReference>
<organism evidence="1 2">
    <name type="scientific">Bradyrhizobium canariense</name>
    <dbReference type="NCBI Taxonomy" id="255045"/>
    <lineage>
        <taxon>Bacteria</taxon>
        <taxon>Pseudomonadati</taxon>
        <taxon>Pseudomonadota</taxon>
        <taxon>Alphaproteobacteria</taxon>
        <taxon>Hyphomicrobiales</taxon>
        <taxon>Nitrobacteraceae</taxon>
        <taxon>Bradyrhizobium</taxon>
    </lineage>
</organism>
<proteinExistence type="predicted"/>
<sequence>MNEIDLVRHVNGKAATEIVDALCAFTNLILPVLRIGHFLGMTRLSFCGGILNRISLSLRHVFPFMGCSDGVALAKFQAGKKPKLRRRQKWRFFNWYYSSQCLLEAPR</sequence>
<comment type="caution">
    <text evidence="1">The sequence shown here is derived from an EMBL/GenBank/DDBJ whole genome shotgun (WGS) entry which is preliminary data.</text>
</comment>
<evidence type="ECO:0000313" key="1">
    <source>
        <dbReference type="EMBL" id="OSJ19112.1"/>
    </source>
</evidence>